<comment type="catalytic activity">
    <reaction evidence="7">
        <text>acetyl phosphate + trimethylamine + [thioredoxin]-disulfide + H2O = glycine betaine + [thioredoxin]-dithiol + phosphate + H(+)</text>
        <dbReference type="Rhea" id="RHEA:11848"/>
        <dbReference type="Rhea" id="RHEA-COMP:10698"/>
        <dbReference type="Rhea" id="RHEA-COMP:10700"/>
        <dbReference type="ChEBI" id="CHEBI:15377"/>
        <dbReference type="ChEBI" id="CHEBI:15378"/>
        <dbReference type="ChEBI" id="CHEBI:17750"/>
        <dbReference type="ChEBI" id="CHEBI:22191"/>
        <dbReference type="ChEBI" id="CHEBI:29950"/>
        <dbReference type="ChEBI" id="CHEBI:43474"/>
        <dbReference type="ChEBI" id="CHEBI:50058"/>
        <dbReference type="ChEBI" id="CHEBI:58389"/>
        <dbReference type="EC" id="1.21.4.4"/>
    </reaction>
</comment>
<organism evidence="9 10">
    <name type="scientific">Parendozoicomonas callyspongiae</name>
    <dbReference type="NCBI Taxonomy" id="2942213"/>
    <lineage>
        <taxon>Bacteria</taxon>
        <taxon>Pseudomonadati</taxon>
        <taxon>Pseudomonadota</taxon>
        <taxon>Gammaproteobacteria</taxon>
        <taxon>Oceanospirillales</taxon>
        <taxon>Endozoicomonadaceae</taxon>
        <taxon>Parendozoicomonas</taxon>
    </lineage>
</organism>
<proteinExistence type="inferred from homology"/>
<evidence type="ECO:0000313" key="10">
    <source>
        <dbReference type="Proteomes" id="UP001203338"/>
    </source>
</evidence>
<reference evidence="9 10" key="1">
    <citation type="submission" date="2022-05" db="EMBL/GenBank/DDBJ databases">
        <authorList>
            <person name="Park J.-S."/>
        </authorList>
    </citation>
    <scope>NUCLEOTIDE SEQUENCE [LARGE SCALE GENOMIC DNA]</scope>
    <source>
        <strain evidence="9 10">2012CJ34-2</strain>
    </source>
</reference>
<evidence type="ECO:0000313" key="9">
    <source>
        <dbReference type="EMBL" id="MCL6270796.1"/>
    </source>
</evidence>
<keyword evidence="2" id="KW-0712">Selenocysteine</keyword>
<evidence type="ECO:0000256" key="8">
    <source>
        <dbReference type="ARBA" id="ARBA00048720"/>
    </source>
</evidence>
<protein>
    <recommendedName>
        <fullName evidence="11">Glycine reductase complex selenoprotein A</fullName>
    </recommendedName>
</protein>
<comment type="catalytic activity">
    <reaction evidence="6">
        <text>acetyl phosphate + [thioredoxin]-disulfide + NH4(+) + H2O = [thioredoxin]-dithiol + glycine + phosphate + H(+)</text>
        <dbReference type="Rhea" id="RHEA:12232"/>
        <dbReference type="Rhea" id="RHEA-COMP:10698"/>
        <dbReference type="Rhea" id="RHEA-COMP:10700"/>
        <dbReference type="ChEBI" id="CHEBI:15377"/>
        <dbReference type="ChEBI" id="CHEBI:15378"/>
        <dbReference type="ChEBI" id="CHEBI:22191"/>
        <dbReference type="ChEBI" id="CHEBI:28938"/>
        <dbReference type="ChEBI" id="CHEBI:29950"/>
        <dbReference type="ChEBI" id="CHEBI:43474"/>
        <dbReference type="ChEBI" id="CHEBI:50058"/>
        <dbReference type="ChEBI" id="CHEBI:57305"/>
        <dbReference type="EC" id="1.21.4.2"/>
    </reaction>
</comment>
<evidence type="ECO:0000256" key="6">
    <source>
        <dbReference type="ARBA" id="ARBA00047603"/>
    </source>
</evidence>
<evidence type="ECO:0000256" key="1">
    <source>
        <dbReference type="ARBA" id="ARBA00010866"/>
    </source>
</evidence>
<evidence type="ECO:0000256" key="5">
    <source>
        <dbReference type="ARBA" id="ARBA00025846"/>
    </source>
</evidence>
<dbReference type="EMBL" id="JAMFLX010000016">
    <property type="protein sequence ID" value="MCL6270796.1"/>
    <property type="molecule type" value="Genomic_DNA"/>
</dbReference>
<evidence type="ECO:0008006" key="11">
    <source>
        <dbReference type="Google" id="ProtNLM"/>
    </source>
</evidence>
<comment type="subunit">
    <text evidence="5">Monomer. Component of the glycine, sarcosine and betaine reductase complexes, together with components B and C.</text>
</comment>
<dbReference type="InterPro" id="IPR006812">
    <property type="entry name" value="GRDA"/>
</dbReference>
<keyword evidence="10" id="KW-1185">Reference proteome</keyword>
<dbReference type="Pfam" id="PF04723">
    <property type="entry name" value="GRDA"/>
    <property type="match status" value="1"/>
</dbReference>
<comment type="function">
    <text evidence="4">In the first step of glycine, betaine and sarcosine reductases, the substrate is bound to component PB via a Schiff base intermediate. Then the PB-activated substrate is nucleophilically attacked by the selenol anion of component PA to transform it to a carboxymethylated selenoether and the respective amine. By action of component PC, acetyl phosphate is formed, leaving component PA in its oxidized state. Finally component PA becomes reduced by the thioredoxin system to start a new catalytic cycle of reductive deamination.</text>
</comment>
<comment type="similarity">
    <text evidence="1">Belongs to the GrdA family.</text>
</comment>
<evidence type="ECO:0000256" key="4">
    <source>
        <dbReference type="ARBA" id="ARBA00025583"/>
    </source>
</evidence>
<evidence type="ECO:0000256" key="3">
    <source>
        <dbReference type="ARBA" id="ARBA00023002"/>
    </source>
</evidence>
<keyword evidence="3" id="KW-0560">Oxidoreductase</keyword>
<accession>A0ABT0PHS5</accession>
<evidence type="ECO:0000256" key="2">
    <source>
        <dbReference type="ARBA" id="ARBA00022933"/>
    </source>
</evidence>
<sequence length="66" mass="7227">MLKDKKVVILGDRDGAPGPAIEECVKTASAEAVKEVVDPEVYDEQVGMMEMGFPVEEIAAEMVQFR</sequence>
<evidence type="ECO:0000256" key="7">
    <source>
        <dbReference type="ARBA" id="ARBA00048189"/>
    </source>
</evidence>
<dbReference type="Proteomes" id="UP001203338">
    <property type="component" value="Unassembled WGS sequence"/>
</dbReference>
<name>A0ABT0PHS5_9GAMM</name>
<gene>
    <name evidence="9" type="ORF">M3P05_12765</name>
</gene>
<comment type="catalytic activity">
    <reaction evidence="8">
        <text>acetyl phosphate + methylamine + [thioredoxin]-disulfide + H2O = sarcosine + [thioredoxin]-dithiol + phosphate + H(+)</text>
        <dbReference type="Rhea" id="RHEA:12825"/>
        <dbReference type="Rhea" id="RHEA-COMP:10698"/>
        <dbReference type="Rhea" id="RHEA-COMP:10700"/>
        <dbReference type="ChEBI" id="CHEBI:15377"/>
        <dbReference type="ChEBI" id="CHEBI:15378"/>
        <dbReference type="ChEBI" id="CHEBI:22191"/>
        <dbReference type="ChEBI" id="CHEBI:29950"/>
        <dbReference type="ChEBI" id="CHEBI:43474"/>
        <dbReference type="ChEBI" id="CHEBI:50058"/>
        <dbReference type="ChEBI" id="CHEBI:57433"/>
        <dbReference type="ChEBI" id="CHEBI:59338"/>
        <dbReference type="EC" id="1.21.4.3"/>
    </reaction>
</comment>
<comment type="caution">
    <text evidence="9">The sequence shown here is derived from an EMBL/GenBank/DDBJ whole genome shotgun (WGS) entry which is preliminary data.</text>
</comment>